<accession>A0A5J4UDK5</accession>
<name>A0A5J4UDK5_9EUKA</name>
<feature type="compositionally biased region" description="Basic and acidic residues" evidence="1">
    <location>
        <begin position="78"/>
        <end position="93"/>
    </location>
</feature>
<feature type="compositionally biased region" description="Basic and acidic residues" evidence="1">
    <location>
        <begin position="141"/>
        <end position="157"/>
    </location>
</feature>
<dbReference type="AlphaFoldDB" id="A0A5J4UDK5"/>
<feature type="compositionally biased region" description="Acidic residues" evidence="1">
    <location>
        <begin position="110"/>
        <end position="131"/>
    </location>
</feature>
<protein>
    <submittedName>
        <fullName evidence="2">Uncharacterized protein</fullName>
    </submittedName>
</protein>
<evidence type="ECO:0000313" key="3">
    <source>
        <dbReference type="Proteomes" id="UP000324800"/>
    </source>
</evidence>
<feature type="compositionally biased region" description="Basic residues" evidence="1">
    <location>
        <begin position="67"/>
        <end position="77"/>
    </location>
</feature>
<feature type="compositionally biased region" description="Basic and acidic residues" evidence="1">
    <location>
        <begin position="532"/>
        <end position="543"/>
    </location>
</feature>
<feature type="compositionally biased region" description="Acidic residues" evidence="1">
    <location>
        <begin position="47"/>
        <end position="63"/>
    </location>
</feature>
<gene>
    <name evidence="2" type="ORF">EZS28_035975</name>
</gene>
<dbReference type="Proteomes" id="UP000324800">
    <property type="component" value="Unassembled WGS sequence"/>
</dbReference>
<feature type="region of interest" description="Disordered" evidence="1">
    <location>
        <begin position="226"/>
        <end position="306"/>
    </location>
</feature>
<comment type="caution">
    <text evidence="2">The sequence shown here is derived from an EMBL/GenBank/DDBJ whole genome shotgun (WGS) entry which is preliminary data.</text>
</comment>
<evidence type="ECO:0000313" key="2">
    <source>
        <dbReference type="EMBL" id="KAA6368497.1"/>
    </source>
</evidence>
<dbReference type="EMBL" id="SNRW01017289">
    <property type="protein sequence ID" value="KAA6368497.1"/>
    <property type="molecule type" value="Genomic_DNA"/>
</dbReference>
<sequence>MEVKEVMFLHKVQIRKDRQVRNNYSNIHSNGNGEKTKRKKKKKQDVDNGDEEEPYGIEYYENENPDKKKKKITKKKKQDPETERKQRKNKNDDYADDEYVPASKKRDYQPELDNEEEDDDDEEDEEEDDEEKPIQFRIQHGSKEITVKLEDTPEEKNRKMRRSKGIPPNADEAGTSEIEDRVPLIVKGVIPVGVSKLDAEIPLISTDDLVEEVKCMSGGERVRCGGSIKSQQQQQQQQQQQNNEYGGEGSDVSPQSSNKKGSSSKKQLQQYSQQQPQSLPKDQTSTPSSPNKRRSATDELFIQGDKSETIEGNAYVRRGSDAQRNIGKHYGSAVRKLKALWEILCVPKKNRQQGNLPLMMTGVINDEELDQNQNRSSTNSLGRTTDEQLNSTSHSREYRTASEVGSLYKYAVLLREIQQLIPAYQKKIEIARKIAIKSCLVAHISSLNDAGVSLNELILVAERFDCIASEVEQGLDEWERILPWNREVGVIRDERDEYEVIDFERLKVAEIIGEAERRDQIEEEQVQAQEARTQRGKNEKGNDFEDYQVLFQRNE</sequence>
<feature type="region of interest" description="Disordered" evidence="1">
    <location>
        <begin position="368"/>
        <end position="397"/>
    </location>
</feature>
<feature type="compositionally biased region" description="Low complexity" evidence="1">
    <location>
        <begin position="231"/>
        <end position="241"/>
    </location>
</feature>
<evidence type="ECO:0000256" key="1">
    <source>
        <dbReference type="SAM" id="MobiDB-lite"/>
    </source>
</evidence>
<feature type="region of interest" description="Disordered" evidence="1">
    <location>
        <begin position="522"/>
        <end position="555"/>
    </location>
</feature>
<feature type="compositionally biased region" description="Polar residues" evidence="1">
    <location>
        <begin position="21"/>
        <end position="33"/>
    </location>
</feature>
<feature type="compositionally biased region" description="Polar residues" evidence="1">
    <location>
        <begin position="371"/>
        <end position="393"/>
    </location>
</feature>
<reference evidence="2 3" key="1">
    <citation type="submission" date="2019-03" db="EMBL/GenBank/DDBJ databases">
        <title>Single cell metagenomics reveals metabolic interactions within the superorganism composed of flagellate Streblomastix strix and complex community of Bacteroidetes bacteria on its surface.</title>
        <authorList>
            <person name="Treitli S.C."/>
            <person name="Kolisko M."/>
            <person name="Husnik F."/>
            <person name="Keeling P."/>
            <person name="Hampl V."/>
        </authorList>
    </citation>
    <scope>NUCLEOTIDE SEQUENCE [LARGE SCALE GENOMIC DNA]</scope>
    <source>
        <strain evidence="2">ST1C</strain>
    </source>
</reference>
<feature type="region of interest" description="Disordered" evidence="1">
    <location>
        <begin position="15"/>
        <end position="182"/>
    </location>
</feature>
<feature type="compositionally biased region" description="Low complexity" evidence="1">
    <location>
        <begin position="253"/>
        <end position="281"/>
    </location>
</feature>
<proteinExistence type="predicted"/>
<organism evidence="2 3">
    <name type="scientific">Streblomastix strix</name>
    <dbReference type="NCBI Taxonomy" id="222440"/>
    <lineage>
        <taxon>Eukaryota</taxon>
        <taxon>Metamonada</taxon>
        <taxon>Preaxostyla</taxon>
        <taxon>Oxymonadida</taxon>
        <taxon>Streblomastigidae</taxon>
        <taxon>Streblomastix</taxon>
    </lineage>
</organism>